<evidence type="ECO:0000313" key="14">
    <source>
        <dbReference type="Proteomes" id="UP001163046"/>
    </source>
</evidence>
<dbReference type="PANTHER" id="PTHR22760:SF3">
    <property type="entry name" value="GPI MANNOSYLTRANSFERASE 4"/>
    <property type="match status" value="1"/>
</dbReference>
<keyword evidence="8 11" id="KW-1133">Transmembrane helix</keyword>
<keyword evidence="6 11" id="KW-0812">Transmembrane</keyword>
<feature type="transmembrane region" description="Helical" evidence="11">
    <location>
        <begin position="401"/>
        <end position="424"/>
    </location>
</feature>
<feature type="transmembrane region" description="Helical" evidence="11">
    <location>
        <begin position="93"/>
        <end position="112"/>
    </location>
</feature>
<dbReference type="EMBL" id="MU826436">
    <property type="protein sequence ID" value="KAJ7375902.1"/>
    <property type="molecule type" value="Genomic_DNA"/>
</dbReference>
<evidence type="ECO:0000256" key="10">
    <source>
        <dbReference type="ARBA" id="ARBA00038466"/>
    </source>
</evidence>
<feature type="signal peptide" evidence="12">
    <location>
        <begin position="1"/>
        <end position="21"/>
    </location>
</feature>
<comment type="caution">
    <text evidence="13">The sequence shown here is derived from an EMBL/GenBank/DDBJ whole genome shotgun (WGS) entry which is preliminary data.</text>
</comment>
<protein>
    <recommendedName>
        <fullName evidence="11">Mannosyltransferase</fullName>
        <ecNumber evidence="11">2.4.1.-</ecNumber>
    </recommendedName>
</protein>
<feature type="transmembrane region" description="Helical" evidence="11">
    <location>
        <begin position="124"/>
        <end position="141"/>
    </location>
</feature>
<dbReference type="PANTHER" id="PTHR22760">
    <property type="entry name" value="GLYCOSYLTRANSFERASE"/>
    <property type="match status" value="1"/>
</dbReference>
<evidence type="ECO:0000256" key="4">
    <source>
        <dbReference type="ARBA" id="ARBA00022676"/>
    </source>
</evidence>
<keyword evidence="5" id="KW-0808">Transferase</keyword>
<evidence type="ECO:0000256" key="11">
    <source>
        <dbReference type="RuleBase" id="RU363075"/>
    </source>
</evidence>
<dbReference type="EC" id="2.4.1.-" evidence="11"/>
<feature type="transmembrane region" description="Helical" evidence="11">
    <location>
        <begin position="292"/>
        <end position="311"/>
    </location>
</feature>
<keyword evidence="4 11" id="KW-0328">Glycosyltransferase</keyword>
<name>A0A9W9Z699_9CNID</name>
<comment type="similarity">
    <text evidence="10">Belongs to the glycosyltransferase 22 family. PIGZ subfamily.</text>
</comment>
<dbReference type="Proteomes" id="UP001163046">
    <property type="component" value="Unassembled WGS sequence"/>
</dbReference>
<keyword evidence="7 11" id="KW-0256">Endoplasmic reticulum</keyword>
<keyword evidence="3" id="KW-0337">GPI-anchor biosynthesis</keyword>
<dbReference type="Pfam" id="PF03901">
    <property type="entry name" value="Glyco_transf_22"/>
    <property type="match status" value="1"/>
</dbReference>
<evidence type="ECO:0000256" key="5">
    <source>
        <dbReference type="ARBA" id="ARBA00022679"/>
    </source>
</evidence>
<comment type="subcellular location">
    <subcellularLocation>
        <location evidence="1 11">Endoplasmic reticulum membrane</location>
        <topology evidence="1 11">Multi-pass membrane protein</topology>
    </subcellularLocation>
</comment>
<proteinExistence type="inferred from homology"/>
<dbReference type="GO" id="GO:0005789">
    <property type="term" value="C:endoplasmic reticulum membrane"/>
    <property type="evidence" value="ECO:0007669"/>
    <property type="project" value="UniProtKB-SubCell"/>
</dbReference>
<gene>
    <name evidence="13" type="ORF">OS493_038149</name>
</gene>
<feature type="transmembrane region" description="Helical" evidence="11">
    <location>
        <begin position="372"/>
        <end position="389"/>
    </location>
</feature>
<sequence length="622" mass="71108">MAVRFVGCVWLIAVFFRFVWVCQPQTGYIHPDEFFQATEITAGDIFGFKHTRTWEFNDTFPVRTAAFPYVFTGFPFHILKMTLGAEAITSRTLVVAPRLCISAATLFIDLSVYKICRHLRIDPAPSLCLLGTSFVTLVFYTRTFSNTAEAILFALLLLLVVSSISNGNTLRTRKDHLRYFSMGAVVGAGIWIRPTFVAFAFVPLVWCLLDICALKWLFDRKITKLIGHLLRYCICLGLGSMLTMFILIMVDSHYFGYLQRRTFVFTPVNFILYNLDTSSLKEHGLHPRITHLFVNIPLLYGPLALALYAFIVHAVVKRKFVDCIRALLSRRKEEDGKNRDDHRAYIIWSMLLCSVLVPVALLSFIPHQEPRFISPVLVPLVVLFSQSLTGSSVTPLTLSSWFIWNILGCVMFGIMHQGGIYPCLAHLQQYLHNARSQTINTEYHLTFYHTYMPPQHLLAWPMSGHRNEGGFHHSLALYDLKGSSKDVLNEHLKMITEVNRKEIESHGMKTEIFLICPSTIEFHHPSFTMIKQFHPHLTMEDPPDLNISFSSTQEKTVTCTSSNQGGKYQNPAFSKDHCRKEIKAIPRTMWRLPTLEDVNGWIKSELSLNLYQYVNTNSNSSL</sequence>
<keyword evidence="14" id="KW-1185">Reference proteome</keyword>
<feature type="chain" id="PRO_5040988709" description="Mannosyltransferase" evidence="12">
    <location>
        <begin position="22"/>
        <end position="622"/>
    </location>
</feature>
<dbReference type="InterPro" id="IPR005599">
    <property type="entry name" value="GPI_mannosylTrfase"/>
</dbReference>
<feature type="transmembrane region" description="Helical" evidence="11">
    <location>
        <begin position="147"/>
        <end position="164"/>
    </location>
</feature>
<organism evidence="13 14">
    <name type="scientific">Desmophyllum pertusum</name>
    <dbReference type="NCBI Taxonomy" id="174260"/>
    <lineage>
        <taxon>Eukaryota</taxon>
        <taxon>Metazoa</taxon>
        <taxon>Cnidaria</taxon>
        <taxon>Anthozoa</taxon>
        <taxon>Hexacorallia</taxon>
        <taxon>Scleractinia</taxon>
        <taxon>Caryophylliina</taxon>
        <taxon>Caryophylliidae</taxon>
        <taxon>Desmophyllum</taxon>
    </lineage>
</organism>
<feature type="transmembrane region" description="Helical" evidence="11">
    <location>
        <begin position="345"/>
        <end position="365"/>
    </location>
</feature>
<evidence type="ECO:0000256" key="9">
    <source>
        <dbReference type="ARBA" id="ARBA00023136"/>
    </source>
</evidence>
<evidence type="ECO:0000313" key="13">
    <source>
        <dbReference type="EMBL" id="KAJ7375902.1"/>
    </source>
</evidence>
<dbReference type="GO" id="GO:0000026">
    <property type="term" value="F:alpha-1,2-mannosyltransferase activity"/>
    <property type="evidence" value="ECO:0007669"/>
    <property type="project" value="TreeGrafter"/>
</dbReference>
<evidence type="ECO:0000256" key="2">
    <source>
        <dbReference type="ARBA" id="ARBA00004687"/>
    </source>
</evidence>
<comment type="pathway">
    <text evidence="2">Glycolipid biosynthesis; glycosylphosphatidylinositol-anchor biosynthesis.</text>
</comment>
<feature type="transmembrane region" description="Helical" evidence="11">
    <location>
        <begin position="229"/>
        <end position="250"/>
    </location>
</feature>
<reference evidence="13" key="1">
    <citation type="submission" date="2023-01" db="EMBL/GenBank/DDBJ databases">
        <title>Genome assembly of the deep-sea coral Lophelia pertusa.</title>
        <authorList>
            <person name="Herrera S."/>
            <person name="Cordes E."/>
        </authorList>
    </citation>
    <scope>NUCLEOTIDE SEQUENCE</scope>
    <source>
        <strain evidence="13">USNM1676648</strain>
        <tissue evidence="13">Polyp</tissue>
    </source>
</reference>
<evidence type="ECO:0000256" key="1">
    <source>
        <dbReference type="ARBA" id="ARBA00004477"/>
    </source>
</evidence>
<dbReference type="GO" id="GO:0006506">
    <property type="term" value="P:GPI anchor biosynthetic process"/>
    <property type="evidence" value="ECO:0007669"/>
    <property type="project" value="UniProtKB-KW"/>
</dbReference>
<keyword evidence="12" id="KW-0732">Signal</keyword>
<keyword evidence="9 11" id="KW-0472">Membrane</keyword>
<evidence type="ECO:0000256" key="7">
    <source>
        <dbReference type="ARBA" id="ARBA00022824"/>
    </source>
</evidence>
<evidence type="ECO:0000256" key="6">
    <source>
        <dbReference type="ARBA" id="ARBA00022692"/>
    </source>
</evidence>
<dbReference type="OrthoDB" id="10066429at2759"/>
<evidence type="ECO:0000256" key="12">
    <source>
        <dbReference type="SAM" id="SignalP"/>
    </source>
</evidence>
<accession>A0A9W9Z699</accession>
<dbReference type="AlphaFoldDB" id="A0A9W9Z699"/>
<evidence type="ECO:0000256" key="3">
    <source>
        <dbReference type="ARBA" id="ARBA00022502"/>
    </source>
</evidence>
<evidence type="ECO:0000256" key="8">
    <source>
        <dbReference type="ARBA" id="ARBA00022989"/>
    </source>
</evidence>